<accession>A0ACB8FDA4</accession>
<sequence length="211" mass="24179">MDYKPVMRMVTEEIGLSAIHGTTRKHDSGETKSTQGESQKPWPDEEVEWDQLVNLGASQPGSFPHGVFREDEPVEILDPPGAGSSCKEDEPGWPGLQEDPGLHSLQAQQAALDQAKHEWQEAREALIDKRVRQWFQLREEYDKEHEELYQQVQKDREQQEHEVLHAVEPSKQELLREVQQLRTLKLQQSQDAAAHSTELVQIQCECAALEK</sequence>
<evidence type="ECO:0000313" key="1">
    <source>
        <dbReference type="EMBL" id="KAH8002832.1"/>
    </source>
</evidence>
<name>A0ACB8FDA4_9SAUR</name>
<organism evidence="1 2">
    <name type="scientific">Sphaerodactylus townsendi</name>
    <dbReference type="NCBI Taxonomy" id="933632"/>
    <lineage>
        <taxon>Eukaryota</taxon>
        <taxon>Metazoa</taxon>
        <taxon>Chordata</taxon>
        <taxon>Craniata</taxon>
        <taxon>Vertebrata</taxon>
        <taxon>Euteleostomi</taxon>
        <taxon>Lepidosauria</taxon>
        <taxon>Squamata</taxon>
        <taxon>Bifurcata</taxon>
        <taxon>Gekkota</taxon>
        <taxon>Sphaerodactylidae</taxon>
        <taxon>Sphaerodactylus</taxon>
    </lineage>
</organism>
<comment type="caution">
    <text evidence="1">The sequence shown here is derived from an EMBL/GenBank/DDBJ whole genome shotgun (WGS) entry which is preliminary data.</text>
</comment>
<keyword evidence="2" id="KW-1185">Reference proteome</keyword>
<reference evidence="1" key="1">
    <citation type="submission" date="2021-08" db="EMBL/GenBank/DDBJ databases">
        <title>The first chromosome-level gecko genome reveals the dynamic sex chromosomes of Neotropical dwarf geckos (Sphaerodactylidae: Sphaerodactylus).</title>
        <authorList>
            <person name="Pinto B.J."/>
            <person name="Keating S.E."/>
            <person name="Gamble T."/>
        </authorList>
    </citation>
    <scope>NUCLEOTIDE SEQUENCE</scope>
    <source>
        <strain evidence="1">TG3544</strain>
    </source>
</reference>
<dbReference type="EMBL" id="CM037622">
    <property type="protein sequence ID" value="KAH8002832.1"/>
    <property type="molecule type" value="Genomic_DNA"/>
</dbReference>
<dbReference type="Proteomes" id="UP000827872">
    <property type="component" value="Linkage Group LG09"/>
</dbReference>
<gene>
    <name evidence="1" type="ORF">K3G42_001013</name>
</gene>
<proteinExistence type="predicted"/>
<protein>
    <submittedName>
        <fullName evidence="1">Uncharacterized protein</fullName>
    </submittedName>
</protein>
<evidence type="ECO:0000313" key="2">
    <source>
        <dbReference type="Proteomes" id="UP000827872"/>
    </source>
</evidence>